<organism evidence="2 3">
    <name type="scientific">Pristionchus fissidentatus</name>
    <dbReference type="NCBI Taxonomy" id="1538716"/>
    <lineage>
        <taxon>Eukaryota</taxon>
        <taxon>Metazoa</taxon>
        <taxon>Ecdysozoa</taxon>
        <taxon>Nematoda</taxon>
        <taxon>Chromadorea</taxon>
        <taxon>Rhabditida</taxon>
        <taxon>Rhabditina</taxon>
        <taxon>Diplogasteromorpha</taxon>
        <taxon>Diplogasteroidea</taxon>
        <taxon>Neodiplogasteridae</taxon>
        <taxon>Pristionchus</taxon>
    </lineage>
</organism>
<feature type="transmembrane region" description="Helical" evidence="1">
    <location>
        <begin position="76"/>
        <end position="96"/>
    </location>
</feature>
<name>A0AAV5WIM0_9BILA</name>
<protein>
    <recommendedName>
        <fullName evidence="4">G protein-coupled receptor</fullName>
    </recommendedName>
</protein>
<dbReference type="PANTHER" id="PTHR38614:SF1">
    <property type="entry name" value="G_PROTEIN_RECEP_F1_2 DOMAIN-CONTAINING PROTEIN"/>
    <property type="match status" value="1"/>
</dbReference>
<keyword evidence="1" id="KW-0472">Membrane</keyword>
<accession>A0AAV5WIM0</accession>
<evidence type="ECO:0000313" key="3">
    <source>
        <dbReference type="Proteomes" id="UP001432322"/>
    </source>
</evidence>
<sequence>SCPQIVQLYILLLQPVGIAIQMYNLLYLHRLMRCGSGNEGKRGGTKYSRQMNTKPRLKPHILANYTAEYHATMGMLAHLIIILATMLLKYAFATIIMNTSTRLPSGDLMIVMDIIPYTMPCLIGLVSILCITESRQRVSSFFLPRRRK</sequence>
<keyword evidence="1" id="KW-0812">Transmembrane</keyword>
<keyword evidence="1" id="KW-1133">Transmembrane helix</keyword>
<dbReference type="AlphaFoldDB" id="A0AAV5WIM0"/>
<feature type="transmembrane region" description="Helical" evidence="1">
    <location>
        <begin position="108"/>
        <end position="131"/>
    </location>
</feature>
<feature type="non-terminal residue" evidence="2">
    <location>
        <position position="148"/>
    </location>
</feature>
<proteinExistence type="predicted"/>
<keyword evidence="3" id="KW-1185">Reference proteome</keyword>
<dbReference type="InterPro" id="IPR010601">
    <property type="entry name" value="DUF1182"/>
</dbReference>
<evidence type="ECO:0000256" key="1">
    <source>
        <dbReference type="SAM" id="Phobius"/>
    </source>
</evidence>
<dbReference type="EMBL" id="BTSY01000006">
    <property type="protein sequence ID" value="GMT31939.1"/>
    <property type="molecule type" value="Genomic_DNA"/>
</dbReference>
<evidence type="ECO:0000313" key="2">
    <source>
        <dbReference type="EMBL" id="GMT31939.1"/>
    </source>
</evidence>
<dbReference type="Proteomes" id="UP001432322">
    <property type="component" value="Unassembled WGS sequence"/>
</dbReference>
<feature type="non-terminal residue" evidence="2">
    <location>
        <position position="1"/>
    </location>
</feature>
<comment type="caution">
    <text evidence="2">The sequence shown here is derived from an EMBL/GenBank/DDBJ whole genome shotgun (WGS) entry which is preliminary data.</text>
</comment>
<evidence type="ECO:0008006" key="4">
    <source>
        <dbReference type="Google" id="ProtNLM"/>
    </source>
</evidence>
<dbReference type="PANTHER" id="PTHR38614">
    <property type="entry name" value="PROTEIN CBG09954"/>
    <property type="match status" value="1"/>
</dbReference>
<feature type="transmembrane region" description="Helical" evidence="1">
    <location>
        <begin position="6"/>
        <end position="26"/>
    </location>
</feature>
<reference evidence="2" key="1">
    <citation type="submission" date="2023-10" db="EMBL/GenBank/DDBJ databases">
        <title>Genome assembly of Pristionchus species.</title>
        <authorList>
            <person name="Yoshida K."/>
            <person name="Sommer R.J."/>
        </authorList>
    </citation>
    <scope>NUCLEOTIDE SEQUENCE</scope>
    <source>
        <strain evidence="2">RS5133</strain>
    </source>
</reference>
<gene>
    <name evidence="2" type="ORF">PFISCL1PPCAC_23236</name>
</gene>